<evidence type="ECO:0000259" key="9">
    <source>
        <dbReference type="PROSITE" id="PS50109"/>
    </source>
</evidence>
<evidence type="ECO:0000256" key="4">
    <source>
        <dbReference type="ARBA" id="ARBA00022679"/>
    </source>
</evidence>
<feature type="transmembrane region" description="Helical" evidence="8">
    <location>
        <begin position="135"/>
        <end position="158"/>
    </location>
</feature>
<dbReference type="EMBL" id="FOKK01000001">
    <property type="protein sequence ID" value="SFA81517.1"/>
    <property type="molecule type" value="Genomic_DNA"/>
</dbReference>
<evidence type="ECO:0000256" key="2">
    <source>
        <dbReference type="ARBA" id="ARBA00012438"/>
    </source>
</evidence>
<dbReference type="InterPro" id="IPR050428">
    <property type="entry name" value="TCS_sensor_his_kinase"/>
</dbReference>
<dbReference type="Gene3D" id="3.30.565.10">
    <property type="entry name" value="Histidine kinase-like ATPase, C-terminal domain"/>
    <property type="match status" value="1"/>
</dbReference>
<comment type="catalytic activity">
    <reaction evidence="1">
        <text>ATP + protein L-histidine = ADP + protein N-phospho-L-histidine.</text>
        <dbReference type="EC" id="2.7.13.3"/>
    </reaction>
</comment>
<dbReference type="SMART" id="SM00387">
    <property type="entry name" value="HATPase_c"/>
    <property type="match status" value="1"/>
</dbReference>
<dbReference type="SUPFAM" id="SSF47384">
    <property type="entry name" value="Homodimeric domain of signal transducing histidine kinase"/>
    <property type="match status" value="1"/>
</dbReference>
<dbReference type="STRING" id="237018.SAMN04489723_101455"/>
<dbReference type="PANTHER" id="PTHR45436">
    <property type="entry name" value="SENSOR HISTIDINE KINASE YKOH"/>
    <property type="match status" value="1"/>
</dbReference>
<evidence type="ECO:0000313" key="10">
    <source>
        <dbReference type="EMBL" id="SFA81517.1"/>
    </source>
</evidence>
<dbReference type="Pfam" id="PF00512">
    <property type="entry name" value="HisKA"/>
    <property type="match status" value="1"/>
</dbReference>
<evidence type="ECO:0000256" key="6">
    <source>
        <dbReference type="ARBA" id="ARBA00022777"/>
    </source>
</evidence>
<keyword evidence="3" id="KW-0597">Phosphoprotein</keyword>
<dbReference type="InterPro" id="IPR036890">
    <property type="entry name" value="HATPase_C_sf"/>
</dbReference>
<evidence type="ECO:0000313" key="11">
    <source>
        <dbReference type="Proteomes" id="UP000198790"/>
    </source>
</evidence>
<evidence type="ECO:0000256" key="1">
    <source>
        <dbReference type="ARBA" id="ARBA00000085"/>
    </source>
</evidence>
<feature type="domain" description="Histidine kinase" evidence="9">
    <location>
        <begin position="220"/>
        <end position="421"/>
    </location>
</feature>
<keyword evidence="7 8" id="KW-1133">Transmembrane helix</keyword>
<evidence type="ECO:0000256" key="3">
    <source>
        <dbReference type="ARBA" id="ARBA00022553"/>
    </source>
</evidence>
<dbReference type="Gene3D" id="1.10.287.130">
    <property type="match status" value="1"/>
</dbReference>
<evidence type="ECO:0000256" key="5">
    <source>
        <dbReference type="ARBA" id="ARBA00022692"/>
    </source>
</evidence>
<dbReference type="RefSeq" id="WP_092894538.1">
    <property type="nucleotide sequence ID" value="NZ_FOKK01000001.1"/>
</dbReference>
<dbReference type="GO" id="GO:0000155">
    <property type="term" value="F:phosphorelay sensor kinase activity"/>
    <property type="evidence" value="ECO:0007669"/>
    <property type="project" value="InterPro"/>
</dbReference>
<dbReference type="SMART" id="SM00388">
    <property type="entry name" value="HisKA"/>
    <property type="match status" value="1"/>
</dbReference>
<protein>
    <recommendedName>
        <fullName evidence="2">histidine kinase</fullName>
        <ecNumber evidence="2">2.7.13.3</ecNumber>
    </recommendedName>
</protein>
<dbReference type="InterPro" id="IPR003594">
    <property type="entry name" value="HATPase_dom"/>
</dbReference>
<proteinExistence type="predicted"/>
<evidence type="ECO:0000256" key="8">
    <source>
        <dbReference type="SAM" id="Phobius"/>
    </source>
</evidence>
<keyword evidence="4" id="KW-0808">Transferase</keyword>
<keyword evidence="6 10" id="KW-0418">Kinase</keyword>
<keyword evidence="5 8" id="KW-0812">Transmembrane</keyword>
<organism evidence="10 11">
    <name type="scientific">Algoriphagus aquimarinus</name>
    <dbReference type="NCBI Taxonomy" id="237018"/>
    <lineage>
        <taxon>Bacteria</taxon>
        <taxon>Pseudomonadati</taxon>
        <taxon>Bacteroidota</taxon>
        <taxon>Cytophagia</taxon>
        <taxon>Cytophagales</taxon>
        <taxon>Cyclobacteriaceae</taxon>
        <taxon>Algoriphagus</taxon>
    </lineage>
</organism>
<dbReference type="SUPFAM" id="SSF55874">
    <property type="entry name" value="ATPase domain of HSP90 chaperone/DNA topoisomerase II/histidine kinase"/>
    <property type="match status" value="1"/>
</dbReference>
<keyword evidence="8" id="KW-0472">Membrane</keyword>
<keyword evidence="11" id="KW-1185">Reference proteome</keyword>
<reference evidence="10 11" key="1">
    <citation type="submission" date="2016-10" db="EMBL/GenBank/DDBJ databases">
        <authorList>
            <person name="de Groot N.N."/>
        </authorList>
    </citation>
    <scope>NUCLEOTIDE SEQUENCE [LARGE SCALE GENOMIC DNA]</scope>
    <source>
        <strain evidence="10 11">DSM 23399</strain>
    </source>
</reference>
<dbReference type="PANTHER" id="PTHR45436:SF5">
    <property type="entry name" value="SENSOR HISTIDINE KINASE TRCS"/>
    <property type="match status" value="1"/>
</dbReference>
<accession>A0A1I0VZM7</accession>
<gene>
    <name evidence="10" type="ORF">SAMN04489723_101455</name>
</gene>
<dbReference type="GO" id="GO:0005886">
    <property type="term" value="C:plasma membrane"/>
    <property type="evidence" value="ECO:0007669"/>
    <property type="project" value="TreeGrafter"/>
</dbReference>
<name>A0A1I0VZM7_9BACT</name>
<dbReference type="InterPro" id="IPR005467">
    <property type="entry name" value="His_kinase_dom"/>
</dbReference>
<feature type="transmembrane region" description="Helical" evidence="8">
    <location>
        <begin position="7"/>
        <end position="28"/>
    </location>
</feature>
<dbReference type="AlphaFoldDB" id="A0A1I0VZM7"/>
<sequence>MKLLNQSIKYLSVSILLIVSIWSAIFYFNMLDEIHDSIDDGLDNYKLLIINRTEDDEQIFEQKGFEEGNFTIDQISKEEALGMRDYFTDTLLYMQNEDDLEPVRMLTSAFKHGEDYYQLTVFNSTVEEDDLIEDLLYSIVWLYIILVVSIVLINNVVLKRLWKPFYKLLSDLKAFRIDKEDPVPVVEGDTREFKELESAVNSLIFHARETYSNQKRFTENASHELQTPLAIISTKLELLLEKESLNSESADHVAQILQVIQRLTRLNKSLLLLSKIENKQFLENSPISVNQVVAQSVEDLEEFAEFKEVKTTVDNSSEIQVKMDESLASILVSNLIRNSIFHNLKGGNVTITLVDNTLIICNTGKSESLDPEKIFTRFHKETKNSSSSGLGLAIVEAICKLYGFEVSYRFDGAHCFEVNFG</sequence>
<dbReference type="OrthoDB" id="1522504at2"/>
<dbReference type="InterPro" id="IPR036097">
    <property type="entry name" value="HisK_dim/P_sf"/>
</dbReference>
<dbReference type="PROSITE" id="PS50109">
    <property type="entry name" value="HIS_KIN"/>
    <property type="match status" value="1"/>
</dbReference>
<dbReference type="Pfam" id="PF02518">
    <property type="entry name" value="HATPase_c"/>
    <property type="match status" value="1"/>
</dbReference>
<dbReference type="Proteomes" id="UP000198790">
    <property type="component" value="Unassembled WGS sequence"/>
</dbReference>
<dbReference type="EC" id="2.7.13.3" evidence="2"/>
<evidence type="ECO:0000256" key="7">
    <source>
        <dbReference type="ARBA" id="ARBA00022989"/>
    </source>
</evidence>
<dbReference type="CDD" id="cd00082">
    <property type="entry name" value="HisKA"/>
    <property type="match status" value="1"/>
</dbReference>
<dbReference type="InterPro" id="IPR003661">
    <property type="entry name" value="HisK_dim/P_dom"/>
</dbReference>